<dbReference type="Proteomes" id="UP000032232">
    <property type="component" value="Unassembled WGS sequence"/>
</dbReference>
<evidence type="ECO:0000313" key="2">
    <source>
        <dbReference type="Proteomes" id="UP000032232"/>
    </source>
</evidence>
<evidence type="ECO:0008006" key="3">
    <source>
        <dbReference type="Google" id="ProtNLM"/>
    </source>
</evidence>
<dbReference type="EMBL" id="JYFE01000015">
    <property type="protein sequence ID" value="KIT17743.1"/>
    <property type="molecule type" value="Genomic_DNA"/>
</dbReference>
<comment type="caution">
    <text evidence="1">The sequence shown here is derived from an EMBL/GenBank/DDBJ whole genome shotgun (WGS) entry which is preliminary data.</text>
</comment>
<protein>
    <recommendedName>
        <fullName evidence="3">DUF4177 domain-containing protein</fullName>
    </recommendedName>
</protein>
<accession>A0A0D1DCN5</accession>
<proteinExistence type="predicted"/>
<organism evidence="1 2">
    <name type="scientific">Jannaschia aquimarina</name>
    <dbReference type="NCBI Taxonomy" id="935700"/>
    <lineage>
        <taxon>Bacteria</taxon>
        <taxon>Pseudomonadati</taxon>
        <taxon>Pseudomonadota</taxon>
        <taxon>Alphaproteobacteria</taxon>
        <taxon>Rhodobacterales</taxon>
        <taxon>Roseobacteraceae</taxon>
        <taxon>Jannaschia</taxon>
    </lineage>
</organism>
<name>A0A0D1DCN5_9RHOB</name>
<dbReference type="PATRIC" id="fig|935700.4.peg.496"/>
<sequence>MRHETFTNPDAIEFKVVPAPKKGEHGPNLSNDTDRMAHTLTGIFNEMAAEGWEFLRAERLPNDVGYDMTGTAAKEVTVLVFRRESCQPVMFRRASATAGPRPVAEPEPALRPVAEPLVLTNPLEIVRD</sequence>
<dbReference type="RefSeq" id="WP_052500724.1">
    <property type="nucleotide sequence ID" value="NZ_FZPF01000004.1"/>
</dbReference>
<reference evidence="1 2" key="1">
    <citation type="submission" date="2015-02" db="EMBL/GenBank/DDBJ databases">
        <title>Genome Sequence of Jannaschia aquimarina DSM28248, a member of the Roseobacter clade.</title>
        <authorList>
            <person name="Voget S."/>
            <person name="Daniel R."/>
        </authorList>
    </citation>
    <scope>NUCLEOTIDE SEQUENCE [LARGE SCALE GENOMIC DNA]</scope>
    <source>
        <strain evidence="1 2">GSW-M26</strain>
    </source>
</reference>
<evidence type="ECO:0000313" key="1">
    <source>
        <dbReference type="EMBL" id="KIT17743.1"/>
    </source>
</evidence>
<gene>
    <name evidence="1" type="ORF">jaqu_04660</name>
</gene>
<dbReference type="OrthoDB" id="7658888at2"/>
<dbReference type="AlphaFoldDB" id="A0A0D1DCN5"/>
<dbReference type="STRING" id="935700.jaqu_04660"/>
<keyword evidence="2" id="KW-1185">Reference proteome</keyword>